<comment type="caution">
    <text evidence="1">The sequence shown here is derived from an EMBL/GenBank/DDBJ whole genome shotgun (WGS) entry which is preliminary data.</text>
</comment>
<protein>
    <recommendedName>
        <fullName evidence="3">Transcription factor domain-containing protein</fullName>
    </recommendedName>
</protein>
<dbReference type="Proteomes" id="UP000293360">
    <property type="component" value="Unassembled WGS sequence"/>
</dbReference>
<accession>A0A4Q4SYC2</accession>
<proteinExistence type="predicted"/>
<name>A0A4Q4SYC2_9PEZI</name>
<gene>
    <name evidence="1" type="ORF">DL764_008104</name>
</gene>
<dbReference type="STRING" id="155417.A0A4Q4SYC2"/>
<dbReference type="PANTHER" id="PTHR38791">
    <property type="entry name" value="ZN(II)2CYS6 TRANSCRIPTION FACTOR (EUROFUNG)-RELATED-RELATED"/>
    <property type="match status" value="1"/>
</dbReference>
<organism evidence="1 2">
    <name type="scientific">Monosporascus ibericus</name>
    <dbReference type="NCBI Taxonomy" id="155417"/>
    <lineage>
        <taxon>Eukaryota</taxon>
        <taxon>Fungi</taxon>
        <taxon>Dikarya</taxon>
        <taxon>Ascomycota</taxon>
        <taxon>Pezizomycotina</taxon>
        <taxon>Sordariomycetes</taxon>
        <taxon>Xylariomycetidae</taxon>
        <taxon>Xylariales</taxon>
        <taxon>Xylariales incertae sedis</taxon>
        <taxon>Monosporascus</taxon>
    </lineage>
</organism>
<reference evidence="1 2" key="1">
    <citation type="submission" date="2018-06" db="EMBL/GenBank/DDBJ databases">
        <title>Complete Genomes of Monosporascus.</title>
        <authorList>
            <person name="Robinson A.J."/>
            <person name="Natvig D.O."/>
        </authorList>
    </citation>
    <scope>NUCLEOTIDE SEQUENCE [LARGE SCALE GENOMIC DNA]</scope>
    <source>
        <strain evidence="1 2">CBS 110550</strain>
    </source>
</reference>
<evidence type="ECO:0000313" key="1">
    <source>
        <dbReference type="EMBL" id="RYO92597.1"/>
    </source>
</evidence>
<sequence>MQNIAIAVGLASLSNLLQDRDLILYAREKYVTALRQTSKLVVSRQIQQDPREFALSLRIVVTLALFEVVSRKGSLVSTSTATTHIQGAIALLKLALQFPHGPQAGAWNTLNALQVIFSLFIPSQVAATLMPPASFEVLSRCGELLEGTPDKICVDVALAIAEACQLSAQMNRTAYTDGRARVETLLQQLVALQSILDLLEDGLHELYPFQENQEDYDPAVLFRGRWHSYEGVWSARIWNHFRWARILLNEMLLKSTIEYPISSGRFITAAQNDRCFAISRRMAEDILISTPSHWHHPRLDRETARRFEAPIQSGAGALGVPPLLWHLKVAGSARGVSHELWKWSYETIQVVWKDMGMQHAIAIANIMESERGVQGKNVVARKIKVEETAVDGL</sequence>
<evidence type="ECO:0008006" key="3">
    <source>
        <dbReference type="Google" id="ProtNLM"/>
    </source>
</evidence>
<dbReference type="EMBL" id="QJNU01000603">
    <property type="protein sequence ID" value="RYO92597.1"/>
    <property type="molecule type" value="Genomic_DNA"/>
</dbReference>
<evidence type="ECO:0000313" key="2">
    <source>
        <dbReference type="Proteomes" id="UP000293360"/>
    </source>
</evidence>
<dbReference type="OrthoDB" id="5280547at2759"/>
<dbReference type="AlphaFoldDB" id="A0A4Q4SYC2"/>
<dbReference type="PANTHER" id="PTHR38791:SF5">
    <property type="entry name" value="TRANSCRIPTION FACTOR DBAG-RELATED"/>
    <property type="match status" value="1"/>
</dbReference>
<dbReference type="InterPro" id="IPR053175">
    <property type="entry name" value="DHMBA_Reg_Transcription_Factor"/>
</dbReference>
<keyword evidence="2" id="KW-1185">Reference proteome</keyword>